<dbReference type="Pfam" id="PF12860">
    <property type="entry name" value="PAS_7"/>
    <property type="match status" value="1"/>
</dbReference>
<evidence type="ECO:0000313" key="3">
    <source>
        <dbReference type="Proteomes" id="UP000201613"/>
    </source>
</evidence>
<dbReference type="AlphaFoldDB" id="A0A238LCS7"/>
<dbReference type="InterPro" id="IPR035965">
    <property type="entry name" value="PAS-like_dom_sf"/>
</dbReference>
<feature type="transmembrane region" description="Helical" evidence="1">
    <location>
        <begin position="6"/>
        <end position="29"/>
    </location>
</feature>
<keyword evidence="1" id="KW-0812">Transmembrane</keyword>
<dbReference type="Gene3D" id="3.30.450.20">
    <property type="entry name" value="PAS domain"/>
    <property type="match status" value="1"/>
</dbReference>
<sequence length="525" mass="58307">MLSSISPISLVFLTIIAVLSAALVVSIILEWSRPRRTAALADQFDQPRAMFLFQSKTLIDATPLGRNLLRKAPDNGAEWEKLVDLLAAKFPDVRAAVRSGETNGLFHSPDPDDDSFIEIESWGDKIRVTLHEAQMHKGPVHPLAITAMEDELKTLREISEHAPQLMWKEDSSHSVTWANKAYLALADRVEPNAGTWPPKRIFETIGQDPDGQTRRQKVEVDGAPSLEWFDVVSLPQSDGTLHFATDAGTAVEAEEQARKFVQTLTKTFAQLSIGLAIFDKQRRLVMFNPALLDLTGLPVGFLSSRPLIHSVLDRLRDRNMLPEPTNYKNWREQVSALETAAAAGTYCENWYLPGGQTYRVTGRPHPDGAIAFTFEDITAEISLTRHFRSKLETSQGVIEAMDEAIAVFSATGTLQMNNAAYAAFWGQSAEGIAEINLHDELSRWKELTAPSNLWQSVTKLPLAGQTRLAHQETLRMTDGRPARCRVVPLNGGATMVAFKIISESKDPSDKEHEYADLPVLTYRSA</sequence>
<dbReference type="EMBL" id="FXZK01000001">
    <property type="protein sequence ID" value="SMY07214.1"/>
    <property type="molecule type" value="Genomic_DNA"/>
</dbReference>
<organism evidence="2 3">
    <name type="scientific">Flavimaricola marinus</name>
    <dbReference type="NCBI Taxonomy" id="1819565"/>
    <lineage>
        <taxon>Bacteria</taxon>
        <taxon>Pseudomonadati</taxon>
        <taxon>Pseudomonadota</taxon>
        <taxon>Alphaproteobacteria</taxon>
        <taxon>Rhodobacterales</taxon>
        <taxon>Paracoccaceae</taxon>
        <taxon>Flavimaricola</taxon>
    </lineage>
</organism>
<keyword evidence="1" id="KW-1133">Transmembrane helix</keyword>
<evidence type="ECO:0000256" key="1">
    <source>
        <dbReference type="SAM" id="Phobius"/>
    </source>
</evidence>
<dbReference type="SUPFAM" id="SSF55785">
    <property type="entry name" value="PYP-like sensor domain (PAS domain)"/>
    <property type="match status" value="2"/>
</dbReference>
<keyword evidence="3" id="KW-1185">Reference proteome</keyword>
<protein>
    <submittedName>
        <fullName evidence="2">Sensor protein DivL</fullName>
        <ecNumber evidence="2">2.7.13.3</ecNumber>
    </submittedName>
</protein>
<gene>
    <name evidence="2" type="primary">divL</name>
    <name evidence="2" type="ORF">LOM8899_01346</name>
</gene>
<keyword evidence="2" id="KW-0808">Transferase</keyword>
<accession>A0A238LCS7</accession>
<dbReference type="EC" id="2.7.13.3" evidence="2"/>
<dbReference type="OrthoDB" id="9797304at2"/>
<name>A0A238LCS7_9RHOB</name>
<keyword evidence="1" id="KW-0472">Membrane</keyword>
<dbReference type="GO" id="GO:0004673">
    <property type="term" value="F:protein histidine kinase activity"/>
    <property type="evidence" value="ECO:0007669"/>
    <property type="project" value="UniProtKB-EC"/>
</dbReference>
<dbReference type="Proteomes" id="UP000201613">
    <property type="component" value="Unassembled WGS sequence"/>
</dbReference>
<reference evidence="3" key="1">
    <citation type="submission" date="2017-05" db="EMBL/GenBank/DDBJ databases">
        <authorList>
            <person name="Rodrigo-Torres L."/>
            <person name="Arahal R. D."/>
            <person name="Lucena T."/>
        </authorList>
    </citation>
    <scope>NUCLEOTIDE SEQUENCE [LARGE SCALE GENOMIC DNA]</scope>
    <source>
        <strain evidence="3">CECT 8899</strain>
    </source>
</reference>
<evidence type="ECO:0000313" key="2">
    <source>
        <dbReference type="EMBL" id="SMY07214.1"/>
    </source>
</evidence>
<proteinExistence type="predicted"/>